<keyword evidence="2" id="KW-0732">Signal</keyword>
<evidence type="ECO:0000259" key="3">
    <source>
        <dbReference type="Pfam" id="PF00497"/>
    </source>
</evidence>
<dbReference type="Proteomes" id="UP001500021">
    <property type="component" value="Unassembled WGS sequence"/>
</dbReference>
<reference evidence="4 5" key="1">
    <citation type="journal article" date="2019" name="Int. J. Syst. Evol. Microbiol.">
        <title>The Global Catalogue of Microorganisms (GCM) 10K type strain sequencing project: providing services to taxonomists for standard genome sequencing and annotation.</title>
        <authorList>
            <consortium name="The Broad Institute Genomics Platform"/>
            <consortium name="The Broad Institute Genome Sequencing Center for Infectious Disease"/>
            <person name="Wu L."/>
            <person name="Ma J."/>
        </authorList>
    </citation>
    <scope>NUCLEOTIDE SEQUENCE [LARGE SCALE GENOMIC DNA]</scope>
    <source>
        <strain evidence="4 5">JCM 15608</strain>
    </source>
</reference>
<keyword evidence="5" id="KW-1185">Reference proteome</keyword>
<evidence type="ECO:0000256" key="2">
    <source>
        <dbReference type="ARBA" id="ARBA00022729"/>
    </source>
</evidence>
<name>A0ABN1L541_9GAMM</name>
<feature type="domain" description="Solute-binding protein family 3/N-terminal" evidence="3">
    <location>
        <begin position="22"/>
        <end position="204"/>
    </location>
</feature>
<evidence type="ECO:0000256" key="1">
    <source>
        <dbReference type="ARBA" id="ARBA00010333"/>
    </source>
</evidence>
<proteinExistence type="inferred from homology"/>
<dbReference type="SUPFAM" id="SSF53850">
    <property type="entry name" value="Periplasmic binding protein-like II"/>
    <property type="match status" value="1"/>
</dbReference>
<dbReference type="PANTHER" id="PTHR35936:SF25">
    <property type="entry name" value="ABC TRANSPORTER SUBSTRATE-BINDING PROTEIN"/>
    <property type="match status" value="1"/>
</dbReference>
<sequence>MTFVFFSVSFNSFGHSTLKCATTHYPPYTIYNPKNNTFSGLDMDIIYELSNKLDVSFSIDNLPWSRLKSEISKGNYDCYFSLGKFKDREEYLEFTSIPMHITKVAIFYTKGVLFEDINFTEIEIGVHRGINLHKEVKLPQNFETANIRKIQSNEALFEMLRLNRLGAVVTSYEVGKYILKSKSIEDNFSTLVIEGYELPVYLAFTKNKVDVNKFNSALRKLDFPHF</sequence>
<evidence type="ECO:0000313" key="4">
    <source>
        <dbReference type="EMBL" id="GAA0814573.1"/>
    </source>
</evidence>
<gene>
    <name evidence="4" type="ORF">GCM10009111_11640</name>
</gene>
<organism evidence="4 5">
    <name type="scientific">Colwellia asteriadis</name>
    <dbReference type="NCBI Taxonomy" id="517723"/>
    <lineage>
        <taxon>Bacteria</taxon>
        <taxon>Pseudomonadati</taxon>
        <taxon>Pseudomonadota</taxon>
        <taxon>Gammaproteobacteria</taxon>
        <taxon>Alteromonadales</taxon>
        <taxon>Colwelliaceae</taxon>
        <taxon>Colwellia</taxon>
    </lineage>
</organism>
<dbReference type="PANTHER" id="PTHR35936">
    <property type="entry name" value="MEMBRANE-BOUND LYTIC MUREIN TRANSGLYCOSYLASE F"/>
    <property type="match status" value="1"/>
</dbReference>
<comment type="caution">
    <text evidence="4">The sequence shown here is derived from an EMBL/GenBank/DDBJ whole genome shotgun (WGS) entry which is preliminary data.</text>
</comment>
<protein>
    <submittedName>
        <fullName evidence="4">Transporter substrate-binding domain-containing protein</fullName>
    </submittedName>
</protein>
<dbReference type="InterPro" id="IPR001638">
    <property type="entry name" value="Solute-binding_3/MltF_N"/>
</dbReference>
<dbReference type="Gene3D" id="3.40.190.10">
    <property type="entry name" value="Periplasmic binding protein-like II"/>
    <property type="match status" value="2"/>
</dbReference>
<comment type="similarity">
    <text evidence="1">Belongs to the bacterial solute-binding protein 3 family.</text>
</comment>
<dbReference type="Pfam" id="PF00497">
    <property type="entry name" value="SBP_bac_3"/>
    <property type="match status" value="1"/>
</dbReference>
<dbReference type="EMBL" id="BAAAFA010000003">
    <property type="protein sequence ID" value="GAA0814573.1"/>
    <property type="molecule type" value="Genomic_DNA"/>
</dbReference>
<accession>A0ABN1L541</accession>
<dbReference type="RefSeq" id="WP_343816123.1">
    <property type="nucleotide sequence ID" value="NZ_BAAAFA010000003.1"/>
</dbReference>
<evidence type="ECO:0000313" key="5">
    <source>
        <dbReference type="Proteomes" id="UP001500021"/>
    </source>
</evidence>